<accession>A0A9Q7UTN8</accession>
<protein>
    <submittedName>
        <fullName evidence="2">Uncharacterized protein</fullName>
    </submittedName>
</protein>
<proteinExistence type="predicted"/>
<gene>
    <name evidence="2" type="ORF">CBM2636_11624</name>
</gene>
<evidence type="ECO:0000256" key="1">
    <source>
        <dbReference type="SAM" id="MobiDB-lite"/>
    </source>
</evidence>
<dbReference type="EMBL" id="LT984813">
    <property type="protein sequence ID" value="SPD64601.1"/>
    <property type="molecule type" value="Genomic_DNA"/>
</dbReference>
<reference evidence="2 3" key="1">
    <citation type="submission" date="2018-01" db="EMBL/GenBank/DDBJ databases">
        <authorList>
            <person name="Clerissi C."/>
        </authorList>
    </citation>
    <scope>NUCLEOTIDE SEQUENCE [LARGE SCALE GENOMIC DNA]</scope>
    <source>
        <strain evidence="2">Cupriavidus taiwanensis SWF 66322</strain>
    </source>
</reference>
<organism evidence="2 3">
    <name type="scientific">Cupriavidus taiwanensis</name>
    <dbReference type="NCBI Taxonomy" id="164546"/>
    <lineage>
        <taxon>Bacteria</taxon>
        <taxon>Pseudomonadati</taxon>
        <taxon>Pseudomonadota</taxon>
        <taxon>Betaproteobacteria</taxon>
        <taxon>Burkholderiales</taxon>
        <taxon>Burkholderiaceae</taxon>
        <taxon>Cupriavidus</taxon>
    </lineage>
</organism>
<dbReference type="Proteomes" id="UP000254259">
    <property type="component" value="Chromosome CBM2636"/>
</dbReference>
<feature type="region of interest" description="Disordered" evidence="1">
    <location>
        <begin position="1"/>
        <end position="21"/>
    </location>
</feature>
<evidence type="ECO:0000313" key="2">
    <source>
        <dbReference type="EMBL" id="SPD64601.1"/>
    </source>
</evidence>
<dbReference type="AlphaFoldDB" id="A0A9Q7UTN8"/>
<sequence length="81" mass="8392">MECGSSALEAHGGMPKDIRPDFSSLGGQAESQCGLAHGRNEIGGLRFAQAALGALGGSGGAAYTLFNIIYIMRNVDVGRFF</sequence>
<evidence type="ECO:0000313" key="3">
    <source>
        <dbReference type="Proteomes" id="UP000254259"/>
    </source>
</evidence>
<name>A0A9Q7UTN8_9BURK</name>